<evidence type="ECO:0000313" key="3">
    <source>
        <dbReference type="Proteomes" id="UP000560069"/>
    </source>
</evidence>
<keyword evidence="3" id="KW-1185">Reference proteome</keyword>
<dbReference type="AlphaFoldDB" id="A0A7Z0E6Z3"/>
<dbReference type="PANTHER" id="PTHR47129:SF1">
    <property type="entry name" value="NMRA-LIKE DOMAIN-CONTAINING PROTEIN"/>
    <property type="match status" value="1"/>
</dbReference>
<sequence>MSIVVTGATGHLGRQIIEQLLARGATASDILAGGRNAAALQDLAALGVRTARIDYEDPATLDAAFADAEKILLISGSEVGRRVPQHAAVIDAARKVDATLVYTSAPGATTSTLVLAPEHKATEELLDASGLTHTVLRNSWYTENYDETIQQAITTGALLTSTGDGRIASAPRRDYAEAAAVVLLSEDHDGAVLELSGDHPWNFEELAATITEVSGREVRVDQLSTEDHLAALLSFGLDEGTAGFVTALDANIRDGLLAGADGTLSRLLGRPTTTLHQHVRTLLAE</sequence>
<dbReference type="RefSeq" id="WP_179441213.1">
    <property type="nucleotide sequence ID" value="NZ_BAAALK010000006.1"/>
</dbReference>
<accession>A0A7Z0E6Z3</accession>
<dbReference type="InterPro" id="IPR016040">
    <property type="entry name" value="NAD(P)-bd_dom"/>
</dbReference>
<feature type="domain" description="NAD(P)-binding" evidence="1">
    <location>
        <begin position="7"/>
        <end position="182"/>
    </location>
</feature>
<dbReference type="InterPro" id="IPR052718">
    <property type="entry name" value="NmrA-type_oxidoreductase"/>
</dbReference>
<gene>
    <name evidence="2" type="ORF">HNR11_000761</name>
</gene>
<dbReference type="Gene3D" id="3.90.25.10">
    <property type="entry name" value="UDP-galactose 4-epimerase, domain 1"/>
    <property type="match status" value="1"/>
</dbReference>
<reference evidence="2 3" key="1">
    <citation type="submission" date="2020-07" db="EMBL/GenBank/DDBJ databases">
        <title>Sequencing the genomes of 1000 actinobacteria strains.</title>
        <authorList>
            <person name="Klenk H.-P."/>
        </authorList>
    </citation>
    <scope>NUCLEOTIDE SEQUENCE [LARGE SCALE GENOMIC DNA]</scope>
    <source>
        <strain evidence="2 3">DSM 15664</strain>
    </source>
</reference>
<dbReference type="CDD" id="cd05269">
    <property type="entry name" value="TMR_SDR_a"/>
    <property type="match status" value="1"/>
</dbReference>
<dbReference type="Proteomes" id="UP000560069">
    <property type="component" value="Unassembled WGS sequence"/>
</dbReference>
<dbReference type="GO" id="GO:0003955">
    <property type="term" value="F:NAD(P)H dehydrogenase (quinone) activity"/>
    <property type="evidence" value="ECO:0007669"/>
    <property type="project" value="UniProtKB-EC"/>
</dbReference>
<keyword evidence="2" id="KW-0560">Oxidoreductase</keyword>
<dbReference type="EC" id="1.6.5.2" evidence="2"/>
<comment type="caution">
    <text evidence="2">The sequence shown here is derived from an EMBL/GenBank/DDBJ whole genome shotgun (WGS) entry which is preliminary data.</text>
</comment>
<dbReference type="Pfam" id="PF13460">
    <property type="entry name" value="NAD_binding_10"/>
    <property type="match status" value="1"/>
</dbReference>
<protein>
    <submittedName>
        <fullName evidence="2">NAD(P)H dehydrogenase (Quinone)</fullName>
        <ecNumber evidence="2">1.6.5.2</ecNumber>
    </submittedName>
</protein>
<organism evidence="2 3">
    <name type="scientific">Nesterenkonia sandarakina</name>
    <dbReference type="NCBI Taxonomy" id="272918"/>
    <lineage>
        <taxon>Bacteria</taxon>
        <taxon>Bacillati</taxon>
        <taxon>Actinomycetota</taxon>
        <taxon>Actinomycetes</taxon>
        <taxon>Micrococcales</taxon>
        <taxon>Micrococcaceae</taxon>
        <taxon>Nesterenkonia</taxon>
    </lineage>
</organism>
<name>A0A7Z0E6Z3_9MICC</name>
<evidence type="ECO:0000259" key="1">
    <source>
        <dbReference type="Pfam" id="PF13460"/>
    </source>
</evidence>
<dbReference type="PANTHER" id="PTHR47129">
    <property type="entry name" value="QUINONE OXIDOREDUCTASE 2"/>
    <property type="match status" value="1"/>
</dbReference>
<dbReference type="SUPFAM" id="SSF51735">
    <property type="entry name" value="NAD(P)-binding Rossmann-fold domains"/>
    <property type="match status" value="1"/>
</dbReference>
<proteinExistence type="predicted"/>
<dbReference type="EMBL" id="JACCFQ010000001">
    <property type="protein sequence ID" value="NYJ16227.1"/>
    <property type="molecule type" value="Genomic_DNA"/>
</dbReference>
<evidence type="ECO:0000313" key="2">
    <source>
        <dbReference type="EMBL" id="NYJ16227.1"/>
    </source>
</evidence>
<dbReference type="InterPro" id="IPR036291">
    <property type="entry name" value="NAD(P)-bd_dom_sf"/>
</dbReference>
<dbReference type="Gene3D" id="3.40.50.720">
    <property type="entry name" value="NAD(P)-binding Rossmann-like Domain"/>
    <property type="match status" value="1"/>
</dbReference>